<evidence type="ECO:0000313" key="2">
    <source>
        <dbReference type="Proteomes" id="UP000241936"/>
    </source>
</evidence>
<dbReference type="InterPro" id="IPR025395">
    <property type="entry name" value="Phage_tail_terminator-like"/>
</dbReference>
<dbReference type="Proteomes" id="UP000241936">
    <property type="component" value="Chromosome"/>
</dbReference>
<gene>
    <name evidence="1" type="ORF">CRX69_18365</name>
</gene>
<accession>A0ABM6UHW6</accession>
<organism evidence="1 2">
    <name type="scientific">Pseudomonas rhizophila</name>
    <dbReference type="NCBI Taxonomy" id="2045200"/>
    <lineage>
        <taxon>Bacteria</taxon>
        <taxon>Pseudomonadati</taxon>
        <taxon>Pseudomonadota</taxon>
        <taxon>Gammaproteobacteria</taxon>
        <taxon>Pseudomonadales</taxon>
        <taxon>Pseudomonadaceae</taxon>
        <taxon>Pseudomonas</taxon>
    </lineage>
</organism>
<sequence>MSHRIIRSLLEARLKAWADARTPALRIAYQNVAFTPNNDETYLRAFLIPAGTDSNDLAGAHRLFTGVFQVTIVTPTGNGPSGAETIADELAALYPLNDRLVRNGLTALIMTPVEPGPELTEDTSFVLPVSFQYRADTTT</sequence>
<keyword evidence="2" id="KW-1185">Reference proteome</keyword>
<evidence type="ECO:0008006" key="3">
    <source>
        <dbReference type="Google" id="ProtNLM"/>
    </source>
</evidence>
<name>A0ABM6UHW6_9PSED</name>
<dbReference type="Pfam" id="PF13554">
    <property type="entry name" value="Phage_tail_terminator_5"/>
    <property type="match status" value="1"/>
</dbReference>
<dbReference type="Gene3D" id="3.30.2000.20">
    <property type="match status" value="1"/>
</dbReference>
<dbReference type="RefSeq" id="WP_107322555.1">
    <property type="nucleotide sequence ID" value="NZ_CP024081.1"/>
</dbReference>
<dbReference type="EMBL" id="CP024081">
    <property type="protein sequence ID" value="AVU77063.1"/>
    <property type="molecule type" value="Genomic_DNA"/>
</dbReference>
<evidence type="ECO:0000313" key="1">
    <source>
        <dbReference type="EMBL" id="AVU77063.1"/>
    </source>
</evidence>
<proteinExistence type="predicted"/>
<protein>
    <recommendedName>
        <fullName evidence="3">DUF4128 domain-containing protein</fullName>
    </recommendedName>
</protein>
<reference evidence="1 2" key="1">
    <citation type="journal article" date="2018" name="Front. Microbiol.">
        <title>Pseudomonas rhizophila S211, a New Plant Growth-Promoting Rhizobacterium with Potential in Pesticide-Bioremediation.</title>
        <authorList>
            <person name="Hassen W."/>
            <person name="Neifar M."/>
            <person name="Cherif H."/>
            <person name="Najjari A."/>
            <person name="Chouchane H."/>
            <person name="Driouich R.C."/>
            <person name="Salah A."/>
            <person name="Naili F."/>
            <person name="Mosbah A."/>
            <person name="Souissi Y."/>
            <person name="Raddadi N."/>
            <person name="Ouzari H.I."/>
            <person name="Fava F."/>
            <person name="Cherif A."/>
        </authorList>
    </citation>
    <scope>NUCLEOTIDE SEQUENCE [LARGE SCALE GENOMIC DNA]</scope>
    <source>
        <strain evidence="1 2">S211</strain>
    </source>
</reference>